<proteinExistence type="predicted"/>
<dbReference type="InterPro" id="IPR025738">
    <property type="entry name" value="BatD"/>
</dbReference>
<evidence type="ECO:0008006" key="2">
    <source>
        <dbReference type="Google" id="ProtNLM"/>
    </source>
</evidence>
<dbReference type="PANTHER" id="PTHR40940">
    <property type="entry name" value="PROTEIN BATD-RELATED"/>
    <property type="match status" value="1"/>
</dbReference>
<sequence>MSFTSQAAEILLKVDRTQIEFNETFKLSFKADEVPDGDPDFSPLDEDFKIINQSTSSNVIIVNGKYSRSKTWTLSLTARKKGTVTIPAINFGKDVSQSYQIIIKEPRQSTEEPGKSSEPLISELKISTDSAYPQQQIVITRRLLISNNISAYEFAPLIIKGVDFIEEDLGDVKQYQTKYGDTNYIVLEKNIAIYPQSAGSLLIEPSVAGARVAIQGSQKNDAYDPFRSNYRTIRRSSKEKSITVNPIPEAFNGKHWLVAKEVQLVEEFPTGDTFKIGEPITRTLLLIADGQNSSQLPEFETTPIKGLKQYPDQPLLKNNTSGTGVTGVQQIKVAIIPSAASTYTLPTISIPWWNTTTNTMD</sequence>
<dbReference type="AlphaFoldDB" id="A0A3B0WNE7"/>
<accession>A0A3B0WNE7</accession>
<gene>
    <name evidence="1" type="ORF">MNBD_GAMMA07-1898</name>
</gene>
<protein>
    <recommendedName>
        <fullName evidence="2">BatD</fullName>
    </recommendedName>
</protein>
<dbReference type="Pfam" id="PF13584">
    <property type="entry name" value="BatD"/>
    <property type="match status" value="1"/>
</dbReference>
<dbReference type="PANTHER" id="PTHR40940:SF1">
    <property type="entry name" value="PROTEIN BATD"/>
    <property type="match status" value="1"/>
</dbReference>
<dbReference type="EMBL" id="UOFF01000406">
    <property type="protein sequence ID" value="VAW57508.1"/>
    <property type="molecule type" value="Genomic_DNA"/>
</dbReference>
<feature type="non-terminal residue" evidence="1">
    <location>
        <position position="361"/>
    </location>
</feature>
<organism evidence="1">
    <name type="scientific">hydrothermal vent metagenome</name>
    <dbReference type="NCBI Taxonomy" id="652676"/>
    <lineage>
        <taxon>unclassified sequences</taxon>
        <taxon>metagenomes</taxon>
        <taxon>ecological metagenomes</taxon>
    </lineage>
</organism>
<name>A0A3B0WNE7_9ZZZZ</name>
<evidence type="ECO:0000313" key="1">
    <source>
        <dbReference type="EMBL" id="VAW57508.1"/>
    </source>
</evidence>
<reference evidence="1" key="1">
    <citation type="submission" date="2018-06" db="EMBL/GenBank/DDBJ databases">
        <authorList>
            <person name="Zhirakovskaya E."/>
        </authorList>
    </citation>
    <scope>NUCLEOTIDE SEQUENCE</scope>
</reference>